<keyword evidence="3" id="KW-0560">Oxidoreductase</keyword>
<dbReference type="Gene3D" id="3.40.50.720">
    <property type="entry name" value="NAD(P)-binding Rossmann-like Domain"/>
    <property type="match status" value="1"/>
</dbReference>
<dbReference type="PANTHER" id="PTHR47706:SF4">
    <property type="entry name" value="NMRA-LIKE DOMAIN-CONTAINING PROTEIN"/>
    <property type="match status" value="1"/>
</dbReference>
<gene>
    <name evidence="4" type="ORF">PAC_11792</name>
</gene>
<evidence type="ECO:0000256" key="3">
    <source>
        <dbReference type="ARBA" id="ARBA00023002"/>
    </source>
</evidence>
<evidence type="ECO:0000313" key="4">
    <source>
        <dbReference type="EMBL" id="CZR61895.1"/>
    </source>
</evidence>
<dbReference type="InterPro" id="IPR036291">
    <property type="entry name" value="NAD(P)-bd_dom_sf"/>
</dbReference>
<dbReference type="Proteomes" id="UP000184330">
    <property type="component" value="Unassembled WGS sequence"/>
</dbReference>
<dbReference type="EMBL" id="FJOG01000019">
    <property type="protein sequence ID" value="CZR61895.1"/>
    <property type="molecule type" value="Genomic_DNA"/>
</dbReference>
<keyword evidence="2" id="KW-0521">NADP</keyword>
<dbReference type="Gene3D" id="3.90.25.10">
    <property type="entry name" value="UDP-galactose 4-epimerase, domain 1"/>
    <property type="match status" value="1"/>
</dbReference>
<comment type="similarity">
    <text evidence="1">Belongs to the NmrA-type oxidoreductase family. Isoflavone reductase subfamily.</text>
</comment>
<organism evidence="4 5">
    <name type="scientific">Phialocephala subalpina</name>
    <dbReference type="NCBI Taxonomy" id="576137"/>
    <lineage>
        <taxon>Eukaryota</taxon>
        <taxon>Fungi</taxon>
        <taxon>Dikarya</taxon>
        <taxon>Ascomycota</taxon>
        <taxon>Pezizomycotina</taxon>
        <taxon>Leotiomycetes</taxon>
        <taxon>Helotiales</taxon>
        <taxon>Mollisiaceae</taxon>
        <taxon>Phialocephala</taxon>
        <taxon>Phialocephala fortinii species complex</taxon>
    </lineage>
</organism>
<protein>
    <recommendedName>
        <fullName evidence="6">NmrA-like domain-containing protein</fullName>
    </recommendedName>
</protein>
<dbReference type="STRING" id="576137.A0A1L7XA39"/>
<keyword evidence="5" id="KW-1185">Reference proteome</keyword>
<evidence type="ECO:0008006" key="6">
    <source>
        <dbReference type="Google" id="ProtNLM"/>
    </source>
</evidence>
<dbReference type="GO" id="GO:0016491">
    <property type="term" value="F:oxidoreductase activity"/>
    <property type="evidence" value="ECO:0007669"/>
    <property type="project" value="UniProtKB-KW"/>
</dbReference>
<dbReference type="OrthoDB" id="10000533at2759"/>
<dbReference type="InterPro" id="IPR051609">
    <property type="entry name" value="NmrA/Isoflavone_reductase-like"/>
</dbReference>
<dbReference type="AlphaFoldDB" id="A0A1L7XA39"/>
<evidence type="ECO:0000256" key="1">
    <source>
        <dbReference type="ARBA" id="ARBA00005725"/>
    </source>
</evidence>
<evidence type="ECO:0000313" key="5">
    <source>
        <dbReference type="Proteomes" id="UP000184330"/>
    </source>
</evidence>
<name>A0A1L7XA39_9HELO</name>
<proteinExistence type="inferred from homology"/>
<accession>A0A1L7XA39</accession>
<dbReference type="SUPFAM" id="SSF51735">
    <property type="entry name" value="NAD(P)-binding Rossmann-fold domains"/>
    <property type="match status" value="1"/>
</dbReference>
<evidence type="ECO:0000256" key="2">
    <source>
        <dbReference type="ARBA" id="ARBA00022857"/>
    </source>
</evidence>
<reference evidence="4 5" key="1">
    <citation type="submission" date="2016-03" db="EMBL/GenBank/DDBJ databases">
        <authorList>
            <person name="Ploux O."/>
        </authorList>
    </citation>
    <scope>NUCLEOTIDE SEQUENCE [LARGE SCALE GENOMIC DNA]</scope>
    <source>
        <strain evidence="4 5">UAMH 11012</strain>
    </source>
</reference>
<dbReference type="PANTHER" id="PTHR47706">
    <property type="entry name" value="NMRA-LIKE FAMILY PROTEIN"/>
    <property type="match status" value="1"/>
</dbReference>
<sequence>MYLCLYVANKGYPYAPKESANSMPRYLDSNAVARSKSEIIKEVQKMSLEYTIFYNGIFLDYYGSPHFKSHVTAWPLFVDISHESAAIPCSGNELIVFTHSSDLAEFTVKSLDLKDWPKESYVIGEKLTWKEFVKLAEDAKGTYSSLMVALSLILHELTIPPSIGSKFNVVYDSEADLKAGRVSQLPSYPAMYAASLGAHLQATISIAGERFAKAELDLKPAHTLNDDFPEIKSMSVKKFLELSWKGH</sequence>